<dbReference type="HOGENOM" id="CLU_2705122_0_0_1"/>
<keyword evidence="2" id="KW-1185">Reference proteome</keyword>
<evidence type="ECO:0000313" key="1">
    <source>
        <dbReference type="EMBL" id="EHK46526.1"/>
    </source>
</evidence>
<sequence>MAQLSRSCEILHITVYHAAHLIHILLLTWLRGGQAVWHSESSLSAVVVQLAVPHLGAYAGMSREGIESFYAQH</sequence>
<name>G9NSY2_HYPAI</name>
<accession>G9NSY2</accession>
<protein>
    <submittedName>
        <fullName evidence="1">Uncharacterized protein</fullName>
    </submittedName>
</protein>
<proteinExistence type="predicted"/>
<gene>
    <name evidence="1" type="ORF">TRIATDRAFT_159622</name>
</gene>
<dbReference type="Proteomes" id="UP000005426">
    <property type="component" value="Unassembled WGS sequence"/>
</dbReference>
<reference evidence="1 2" key="1">
    <citation type="journal article" date="2011" name="Genome Biol.">
        <title>Comparative genome sequence analysis underscores mycoparasitism as the ancestral life style of Trichoderma.</title>
        <authorList>
            <person name="Kubicek C.P."/>
            <person name="Herrera-Estrella A."/>
            <person name="Seidl-Seiboth V."/>
            <person name="Martinez D.A."/>
            <person name="Druzhinina I.S."/>
            <person name="Thon M."/>
            <person name="Zeilinger S."/>
            <person name="Casas-Flores S."/>
            <person name="Horwitz B.A."/>
            <person name="Mukherjee P.K."/>
            <person name="Mukherjee M."/>
            <person name="Kredics L."/>
            <person name="Alcaraz L.D."/>
            <person name="Aerts A."/>
            <person name="Antal Z."/>
            <person name="Atanasova L."/>
            <person name="Cervantes-Badillo M.G."/>
            <person name="Challacombe J."/>
            <person name="Chertkov O."/>
            <person name="McCluskey K."/>
            <person name="Coulpier F."/>
            <person name="Deshpande N."/>
            <person name="von Doehren H."/>
            <person name="Ebbole D.J."/>
            <person name="Esquivel-Naranjo E.U."/>
            <person name="Fekete E."/>
            <person name="Flipphi M."/>
            <person name="Glaser F."/>
            <person name="Gomez-Rodriguez E.Y."/>
            <person name="Gruber S."/>
            <person name="Han C."/>
            <person name="Henrissat B."/>
            <person name="Hermosa R."/>
            <person name="Hernandez-Onate M."/>
            <person name="Karaffa L."/>
            <person name="Kosti I."/>
            <person name="Le Crom S."/>
            <person name="Lindquist E."/>
            <person name="Lucas S."/>
            <person name="Luebeck M."/>
            <person name="Luebeck P.S."/>
            <person name="Margeot A."/>
            <person name="Metz B."/>
            <person name="Misra M."/>
            <person name="Nevalainen H."/>
            <person name="Omann M."/>
            <person name="Packer N."/>
            <person name="Perrone G."/>
            <person name="Uresti-Rivera E.E."/>
            <person name="Salamov A."/>
            <person name="Schmoll M."/>
            <person name="Seiboth B."/>
            <person name="Shapiro H."/>
            <person name="Sukno S."/>
            <person name="Tamayo-Ramos J.A."/>
            <person name="Tisch D."/>
            <person name="Wiest A."/>
            <person name="Wilkinson H.H."/>
            <person name="Zhang M."/>
            <person name="Coutinho P.M."/>
            <person name="Kenerley C.M."/>
            <person name="Monte E."/>
            <person name="Baker S.E."/>
            <person name="Grigoriev I.V."/>
        </authorList>
    </citation>
    <scope>NUCLEOTIDE SEQUENCE [LARGE SCALE GENOMIC DNA]</scope>
    <source>
        <strain evidence="2">ATCC 20476 / IMI 206040</strain>
    </source>
</reference>
<organism evidence="1 2">
    <name type="scientific">Hypocrea atroviridis (strain ATCC 20476 / IMI 206040)</name>
    <name type="common">Trichoderma atroviride</name>
    <dbReference type="NCBI Taxonomy" id="452589"/>
    <lineage>
        <taxon>Eukaryota</taxon>
        <taxon>Fungi</taxon>
        <taxon>Dikarya</taxon>
        <taxon>Ascomycota</taxon>
        <taxon>Pezizomycotina</taxon>
        <taxon>Sordariomycetes</taxon>
        <taxon>Hypocreomycetidae</taxon>
        <taxon>Hypocreales</taxon>
        <taxon>Hypocreaceae</taxon>
        <taxon>Trichoderma</taxon>
    </lineage>
</organism>
<dbReference type="AlphaFoldDB" id="G9NSY2"/>
<comment type="caution">
    <text evidence="1">The sequence shown here is derived from an EMBL/GenBank/DDBJ whole genome shotgun (WGS) entry which is preliminary data.</text>
</comment>
<dbReference type="EMBL" id="ABDG02000022">
    <property type="protein sequence ID" value="EHK46526.1"/>
    <property type="molecule type" value="Genomic_DNA"/>
</dbReference>
<evidence type="ECO:0000313" key="2">
    <source>
        <dbReference type="Proteomes" id="UP000005426"/>
    </source>
</evidence>